<protein>
    <submittedName>
        <fullName evidence="2">DUF2892 domain-containing protein</fullName>
    </submittedName>
</protein>
<dbReference type="EMBL" id="JAQAGZ010000044">
    <property type="protein sequence ID" value="MCZ8517614.1"/>
    <property type="molecule type" value="Genomic_DNA"/>
</dbReference>
<comment type="caution">
    <text evidence="2">The sequence shown here is derived from an EMBL/GenBank/DDBJ whole genome shotgun (WGS) entry which is preliminary data.</text>
</comment>
<dbReference type="InterPro" id="IPR021309">
    <property type="entry name" value="YgaP-like_TM"/>
</dbReference>
<dbReference type="Pfam" id="PF11127">
    <property type="entry name" value="YgaP-like_TM"/>
    <property type="match status" value="1"/>
</dbReference>
<evidence type="ECO:0000313" key="3">
    <source>
        <dbReference type="Proteomes" id="UP001527882"/>
    </source>
</evidence>
<keyword evidence="3" id="KW-1185">Reference proteome</keyword>
<proteinExistence type="predicted"/>
<feature type="domain" description="Inner membrane protein YgaP-like transmembrane" evidence="1">
    <location>
        <begin position="1"/>
        <end position="59"/>
    </location>
</feature>
<sequence>MRCNVGNTERIVRISIGSAIVLAGLYYKNWWGLIGVAPIVTGAVRYCPLNEALGISNCEVGT</sequence>
<reference evidence="2 3" key="1">
    <citation type="submission" date="2022-12" db="EMBL/GenBank/DDBJ databases">
        <title>Draft genome sequence of Paenibacillus sp. dW9.</title>
        <authorList>
            <person name="Choi E.-W."/>
            <person name="Kim D.-U."/>
        </authorList>
    </citation>
    <scope>NUCLEOTIDE SEQUENCE [LARGE SCALE GENOMIC DNA]</scope>
    <source>
        <strain evidence="3">dW9</strain>
    </source>
</reference>
<name>A0ABT4QL68_9BACL</name>
<dbReference type="Proteomes" id="UP001527882">
    <property type="component" value="Unassembled WGS sequence"/>
</dbReference>
<evidence type="ECO:0000313" key="2">
    <source>
        <dbReference type="EMBL" id="MCZ8517614.1"/>
    </source>
</evidence>
<organism evidence="2 3">
    <name type="scientific">Paenibacillus gyeongsangnamensis</name>
    <dbReference type="NCBI Taxonomy" id="3388067"/>
    <lineage>
        <taxon>Bacteria</taxon>
        <taxon>Bacillati</taxon>
        <taxon>Bacillota</taxon>
        <taxon>Bacilli</taxon>
        <taxon>Bacillales</taxon>
        <taxon>Paenibacillaceae</taxon>
        <taxon>Paenibacillus</taxon>
    </lineage>
</organism>
<evidence type="ECO:0000259" key="1">
    <source>
        <dbReference type="Pfam" id="PF11127"/>
    </source>
</evidence>
<gene>
    <name evidence="2" type="ORF">O9H85_35895</name>
</gene>
<dbReference type="RefSeq" id="WP_269886142.1">
    <property type="nucleotide sequence ID" value="NZ_JAQAGZ010000044.1"/>
</dbReference>
<accession>A0ABT4QL68</accession>